<dbReference type="PANTHER" id="PTHR10696">
    <property type="entry name" value="GAMMA-BUTYROBETAINE HYDROXYLASE-RELATED"/>
    <property type="match status" value="1"/>
</dbReference>
<dbReference type="InterPro" id="IPR050411">
    <property type="entry name" value="AlphaKG_dependent_hydroxylases"/>
</dbReference>
<dbReference type="Gene3D" id="3.60.130.10">
    <property type="entry name" value="Clavaminate synthase-like"/>
    <property type="match status" value="1"/>
</dbReference>
<comment type="cofactor">
    <cofactor evidence="1">
        <name>Fe(2+)</name>
        <dbReference type="ChEBI" id="CHEBI:29033"/>
    </cofactor>
</comment>
<dbReference type="SUPFAM" id="SSF51197">
    <property type="entry name" value="Clavaminate synthase-like"/>
    <property type="match status" value="1"/>
</dbReference>
<name>A0ABT1VBM8_9ACTN</name>
<feature type="region of interest" description="Disordered" evidence="5">
    <location>
        <begin position="122"/>
        <end position="143"/>
    </location>
</feature>
<evidence type="ECO:0000259" key="6">
    <source>
        <dbReference type="Pfam" id="PF02668"/>
    </source>
</evidence>
<reference evidence="7 8" key="1">
    <citation type="submission" date="2022-07" db="EMBL/GenBank/DDBJ databases">
        <authorList>
            <person name="Phongsopitanun W."/>
            <person name="Tanasupawat S."/>
        </authorList>
    </citation>
    <scope>NUCLEOTIDE SEQUENCE [LARGE SCALE GENOMIC DNA]</scope>
    <source>
        <strain evidence="7 8">RCU-064</strain>
    </source>
</reference>
<evidence type="ECO:0000313" key="8">
    <source>
        <dbReference type="Proteomes" id="UP001204746"/>
    </source>
</evidence>
<dbReference type="EMBL" id="JANIAA010000054">
    <property type="protein sequence ID" value="MCQ8194798.1"/>
    <property type="molecule type" value="Genomic_DNA"/>
</dbReference>
<evidence type="ECO:0000256" key="2">
    <source>
        <dbReference type="ARBA" id="ARBA00023002"/>
    </source>
</evidence>
<sequence>MKTTRPTAGRSAPPTLDTHAIHDGLREAAERIGLTAAELEAPTVQQTVLEELTQAVPALADLTRQAGQQLDVHGAVRFTGLPVASDVALIGLLAAFGQPTSRGNGAPAERLVYEVAPDDVATGPTNLSKGRAAQKPHTDSPVQHRPHEFLALACVTGDPTGGGLSTVARADDVAAALDARDGGATTALLREEKFPFLDTPLGLNKPPVIAPVLRRTSEGQWRVRFRHDALVAGFQRHPDVAGAAHREAVDAFTTMATDPALTATFQLAPGDMVLLDNTRVMHGRTEITGTAERRLKRIKLFGEGRAT</sequence>
<dbReference type="InterPro" id="IPR003819">
    <property type="entry name" value="TauD/TfdA-like"/>
</dbReference>
<dbReference type="GO" id="GO:0051213">
    <property type="term" value="F:dioxygenase activity"/>
    <property type="evidence" value="ECO:0007669"/>
    <property type="project" value="UniProtKB-KW"/>
</dbReference>
<evidence type="ECO:0000256" key="4">
    <source>
        <dbReference type="ARBA" id="ARBA00023194"/>
    </source>
</evidence>
<keyword evidence="2" id="KW-0560">Oxidoreductase</keyword>
<evidence type="ECO:0000256" key="1">
    <source>
        <dbReference type="ARBA" id="ARBA00001954"/>
    </source>
</evidence>
<dbReference type="PANTHER" id="PTHR10696:SF56">
    <property type="entry name" value="TAUD_TFDA-LIKE DOMAIN-CONTAINING PROTEIN"/>
    <property type="match status" value="1"/>
</dbReference>
<accession>A0ABT1VBM8</accession>
<proteinExistence type="predicted"/>
<dbReference type="RefSeq" id="WP_256655558.1">
    <property type="nucleotide sequence ID" value="NZ_JANIAA010000054.1"/>
</dbReference>
<keyword evidence="4" id="KW-0045">Antibiotic biosynthesis</keyword>
<protein>
    <submittedName>
        <fullName evidence="7">TauD/TfdA family dioxygenase</fullName>
    </submittedName>
</protein>
<feature type="domain" description="TauD/TfdA-like" evidence="6">
    <location>
        <begin position="54"/>
        <end position="298"/>
    </location>
</feature>
<evidence type="ECO:0000256" key="5">
    <source>
        <dbReference type="SAM" id="MobiDB-lite"/>
    </source>
</evidence>
<dbReference type="Proteomes" id="UP001204746">
    <property type="component" value="Unassembled WGS sequence"/>
</dbReference>
<organism evidence="7 8">
    <name type="scientific">Streptomyces rugosispiralis</name>
    <dbReference type="NCBI Taxonomy" id="2967341"/>
    <lineage>
        <taxon>Bacteria</taxon>
        <taxon>Bacillati</taxon>
        <taxon>Actinomycetota</taxon>
        <taxon>Actinomycetes</taxon>
        <taxon>Kitasatosporales</taxon>
        <taxon>Streptomycetaceae</taxon>
        <taxon>Streptomyces</taxon>
    </lineage>
</organism>
<keyword evidence="8" id="KW-1185">Reference proteome</keyword>
<comment type="caution">
    <text evidence="7">The sequence shown here is derived from an EMBL/GenBank/DDBJ whole genome shotgun (WGS) entry which is preliminary data.</text>
</comment>
<keyword evidence="7" id="KW-0223">Dioxygenase</keyword>
<gene>
    <name evidence="7" type="ORF">NP777_42540</name>
</gene>
<dbReference type="Pfam" id="PF02668">
    <property type="entry name" value="TauD"/>
    <property type="match status" value="1"/>
</dbReference>
<evidence type="ECO:0000256" key="3">
    <source>
        <dbReference type="ARBA" id="ARBA00023004"/>
    </source>
</evidence>
<dbReference type="InterPro" id="IPR042098">
    <property type="entry name" value="TauD-like_sf"/>
</dbReference>
<keyword evidence="3" id="KW-0408">Iron</keyword>
<evidence type="ECO:0000313" key="7">
    <source>
        <dbReference type="EMBL" id="MCQ8194798.1"/>
    </source>
</evidence>